<reference evidence="3 4" key="1">
    <citation type="submission" date="2014-03" db="EMBL/GenBank/DDBJ databases">
        <title>Genomics of Bifidobacteria.</title>
        <authorList>
            <person name="Ventura M."/>
            <person name="Milani C."/>
            <person name="Lugli G.A."/>
        </authorList>
    </citation>
    <scope>NUCLEOTIDE SEQUENCE [LARGE SCALE GENOMIC DNA]</scope>
    <source>
        <strain evidence="3 4">DSM 23967</strain>
    </source>
</reference>
<dbReference type="SUPFAM" id="SSF56235">
    <property type="entry name" value="N-terminal nucleophile aminohydrolases (Ntn hydrolases)"/>
    <property type="match status" value="1"/>
</dbReference>
<gene>
    <name evidence="3" type="ORF">BISA_1397</name>
</gene>
<evidence type="ECO:0000313" key="3">
    <source>
        <dbReference type="EMBL" id="KFI93231.1"/>
    </source>
</evidence>
<dbReference type="PANTHER" id="PTHR42824:SF1">
    <property type="entry name" value="GLUTAMINE AMIDOTRANSFERASE YAFJ-RELATED"/>
    <property type="match status" value="1"/>
</dbReference>
<keyword evidence="3" id="KW-0808">Transferase</keyword>
<accession>A0A087DCI1</accession>
<dbReference type="EMBL" id="JGZN01000006">
    <property type="protein sequence ID" value="KFI93231.1"/>
    <property type="molecule type" value="Genomic_DNA"/>
</dbReference>
<evidence type="ECO:0000313" key="4">
    <source>
        <dbReference type="Proteomes" id="UP000029066"/>
    </source>
</evidence>
<dbReference type="Gene3D" id="3.60.20.10">
    <property type="entry name" value="Glutamine Phosphoribosylpyrophosphate, subunit 1, domain 1"/>
    <property type="match status" value="1"/>
</dbReference>
<dbReference type="OrthoDB" id="1094040at2"/>
<name>A0A087DCI1_9BIFI</name>
<protein>
    <submittedName>
        <fullName evidence="3">Class II glutamine amidotransferase domain protein</fullName>
    </submittedName>
</protein>
<sequence>MCVLVTSKAGTMPSLSQIALMSEANPDGAGIAWHDGTRLHRYRNTDNQQTILYMLTHWQELEKHPFLLHFRYATHGKVSTENTHPFQYHLTDGSTGYIAHNGIAHDHTNGPYANDSRNAILAWQTGQTSLTDGSQGQYALIDSNGEIRWITRTGIPVHGQTGTINVSNLNWVSRPTIYQMDEWDTYRFNREDDEWEEGYQAGYQQALDEYGILEIEEPDSLDYTPHPTYH</sequence>
<dbReference type="PANTHER" id="PTHR42824">
    <property type="entry name" value="GLUTAMINE AMIDOTRANSFERASE"/>
    <property type="match status" value="1"/>
</dbReference>
<dbReference type="AlphaFoldDB" id="A0A087DCI1"/>
<comment type="caution">
    <text evidence="3">The sequence shown here is derived from an EMBL/GenBank/DDBJ whole genome shotgun (WGS) entry which is preliminary data.</text>
</comment>
<proteinExistence type="predicted"/>
<keyword evidence="1 3" id="KW-0315">Glutamine amidotransferase</keyword>
<dbReference type="STRING" id="1437607.BISA_1397"/>
<dbReference type="GO" id="GO:0016740">
    <property type="term" value="F:transferase activity"/>
    <property type="evidence" value="ECO:0007669"/>
    <property type="project" value="UniProtKB-KW"/>
</dbReference>
<evidence type="ECO:0000256" key="1">
    <source>
        <dbReference type="ARBA" id="ARBA00022962"/>
    </source>
</evidence>
<dbReference type="InterPro" id="IPR026869">
    <property type="entry name" value="EgtC-like"/>
</dbReference>
<dbReference type="Pfam" id="PF13230">
    <property type="entry name" value="GATase_4"/>
    <property type="match status" value="1"/>
</dbReference>
<feature type="domain" description="Glutamine amidotransferase type-2" evidence="2">
    <location>
        <begin position="2"/>
        <end position="230"/>
    </location>
</feature>
<organism evidence="3 4">
    <name type="scientific">Bifidobacterium saguini DSM 23967</name>
    <dbReference type="NCBI Taxonomy" id="1437607"/>
    <lineage>
        <taxon>Bacteria</taxon>
        <taxon>Bacillati</taxon>
        <taxon>Actinomycetota</taxon>
        <taxon>Actinomycetes</taxon>
        <taxon>Bifidobacteriales</taxon>
        <taxon>Bifidobacteriaceae</taxon>
        <taxon>Bifidobacterium</taxon>
    </lineage>
</organism>
<evidence type="ECO:0000259" key="2">
    <source>
        <dbReference type="PROSITE" id="PS51278"/>
    </source>
</evidence>
<dbReference type="InterPro" id="IPR029055">
    <property type="entry name" value="Ntn_hydrolases_N"/>
</dbReference>
<dbReference type="PROSITE" id="PS51278">
    <property type="entry name" value="GATASE_TYPE_2"/>
    <property type="match status" value="1"/>
</dbReference>
<dbReference type="Proteomes" id="UP000029066">
    <property type="component" value="Unassembled WGS sequence"/>
</dbReference>
<dbReference type="InterPro" id="IPR017932">
    <property type="entry name" value="GATase_2_dom"/>
</dbReference>
<dbReference type="RefSeq" id="WP_033890439.1">
    <property type="nucleotide sequence ID" value="NZ_JDUT01000003.1"/>
</dbReference>